<sequence>MTPPSSKKRFQVFDFDEEDEHIENTSAKLLCKYGIHKRKNRKPAPTIDKYSFLECFARGNKSQQNEISNEPIDVDEEVVEGAKLRQIEFSNEPIDVDVGVSRGSKSQQIEISNDLIDVDNGVVVGTKPQQIIIINEPIDVHVGVAQSSKTQQKEITEKFMNNDNVGKGNQTPREHDAFREVENFMNNDNVGKGNQMPREHDTFREVDGWDAISPSNSLDYENEQVGVISDDDECTETSSSTSSFPFSENEVLVGEQVTECGFSGEEYDIVNMTVVVSPDFIVYRDIYCTESRLTFSCSCIKLEGSTVNGTKEKYNFEWAIGDVTKIESEWCGEVESAMINLTYRSRDCTGDETAKEMSGNKLYAGTKLLRFVVHNRCWSEVEEAIKSLDVRYKDIWHDILAENEENALSVQKNRLLSRGHFFEFDEPFEDVIYPKGDPDAVLISEKDVELLQPETFINDTIIDFYIKYLKNKIQPEELHRFHFFNSFFFRKLADLDKDPSSACEGKAAFQRVRKWTRKVNLFEKDYVFIPINYSFHWSLIVICHPDDEIEKSPKVPCILHMDSIKGSHRGLKNLFQSYLCEEWKERHSKIEDDVPSKFSRLRFLPLELPQQENSFDCGLFLLHYVECFLNEAPSSFSPFKIMEFSNFLNRNWFLPMEASLKRAHIKKLIYEICESHSHEDSSADCDEYSSSQLLPDKNGQDSSTEICCHGYSSIPDAEKGNEVSMLAAFSCSVSQQTGNQGFLSAEIYEPQFSTGPFSDRSYQQITSCHKRSIVLPTEEVEEIGEDMANSPSEVEHFRQITGLATVSPSQSKDLRGLQKTDQNQQFLMHLKEQEESISRYQDISKLQTDEGPSHLQTTDKLESSSTSSLGYATCAVEDSEEENDEPAVFVIEDSQEEDGIRDDRENKDSQSFSKGDTYTLSQHGADLNGNIYLDENELPTSNQIPVSGTDEQLVAKQPEQMYPKDGKPGKKQTGSL</sequence>
<dbReference type="PANTHER" id="PTHR47764:SF14">
    <property type="entry name" value="UBIQUITIN-LIKE PROTEASE FAMILY PROFILE DOMAIN-CONTAINING PROTEIN"/>
    <property type="match status" value="1"/>
</dbReference>
<keyword evidence="3" id="KW-0833">Ubl conjugation pathway</keyword>
<evidence type="ECO:0000256" key="3">
    <source>
        <dbReference type="ARBA" id="ARBA00022786"/>
    </source>
</evidence>
<keyword evidence="4" id="KW-0378">Hydrolase</keyword>
<dbReference type="GO" id="GO:0006508">
    <property type="term" value="P:proteolysis"/>
    <property type="evidence" value="ECO:0007669"/>
    <property type="project" value="UniProtKB-KW"/>
</dbReference>
<evidence type="ECO:0000256" key="1">
    <source>
        <dbReference type="ARBA" id="ARBA00005234"/>
    </source>
</evidence>
<dbReference type="PANTHER" id="PTHR47764">
    <property type="entry name" value="UBIQUITIN-LIKE-SPECIFIC PROTEASE 2B-RELATED"/>
    <property type="match status" value="1"/>
</dbReference>
<proteinExistence type="inferred from homology"/>
<keyword evidence="5" id="KW-0788">Thiol protease</keyword>
<evidence type="ECO:0000313" key="10">
    <source>
        <dbReference type="Proteomes" id="UP000323000"/>
    </source>
</evidence>
<dbReference type="Pfam" id="PF25352">
    <property type="entry name" value="PH_ULP"/>
    <property type="match status" value="1"/>
</dbReference>
<dbReference type="FunFam" id="3.30.310.130:FF:000006">
    <property type="entry name" value="Probable ubiquitin-like-specific protease 2B"/>
    <property type="match status" value="1"/>
</dbReference>
<evidence type="ECO:0000256" key="4">
    <source>
        <dbReference type="ARBA" id="ARBA00022801"/>
    </source>
</evidence>
<evidence type="ECO:0000256" key="2">
    <source>
        <dbReference type="ARBA" id="ARBA00022670"/>
    </source>
</evidence>
<dbReference type="InterPro" id="IPR003653">
    <property type="entry name" value="Peptidase_C48_C"/>
</dbReference>
<evidence type="ECO:0000313" key="9">
    <source>
        <dbReference type="EMBL" id="TXG54016.1"/>
    </source>
</evidence>
<dbReference type="EMBL" id="VAHF01000009">
    <property type="protein sequence ID" value="TXG54016.1"/>
    <property type="molecule type" value="Genomic_DNA"/>
</dbReference>
<accession>A0A5C7HCV5</accession>
<feature type="region of interest" description="Disordered" evidence="7">
    <location>
        <begin position="936"/>
        <end position="976"/>
    </location>
</feature>
<dbReference type="SUPFAM" id="SSF54001">
    <property type="entry name" value="Cysteine proteinases"/>
    <property type="match status" value="1"/>
</dbReference>
<protein>
    <recommendedName>
        <fullName evidence="8">Ubiquitin-like protease family profile domain-containing protein</fullName>
    </recommendedName>
</protein>
<comment type="function">
    <text evidence="6">Protease that catalyzes two essential functions in the SUMO pathway: processing of full-length SUMOs to their mature forms and deconjugation of SUMO from targeted proteins.</text>
</comment>
<evidence type="ECO:0000256" key="7">
    <source>
        <dbReference type="SAM" id="MobiDB-lite"/>
    </source>
</evidence>
<dbReference type="GO" id="GO:0008234">
    <property type="term" value="F:cysteine-type peptidase activity"/>
    <property type="evidence" value="ECO:0007669"/>
    <property type="project" value="UniProtKB-KW"/>
</dbReference>
<dbReference type="Proteomes" id="UP000323000">
    <property type="component" value="Chromosome 9"/>
</dbReference>
<feature type="compositionally biased region" description="Basic and acidic residues" evidence="7">
    <location>
        <begin position="849"/>
        <end position="862"/>
    </location>
</feature>
<evidence type="ECO:0000259" key="8">
    <source>
        <dbReference type="PROSITE" id="PS50600"/>
    </source>
</evidence>
<comment type="caution">
    <text evidence="9">The sequence shown here is derived from an EMBL/GenBank/DDBJ whole genome shotgun (WGS) entry which is preliminary data.</text>
</comment>
<keyword evidence="10" id="KW-1185">Reference proteome</keyword>
<reference evidence="10" key="1">
    <citation type="journal article" date="2019" name="Gigascience">
        <title>De novo genome assembly of the endangered Acer yangbiense, a plant species with extremely small populations endemic to Yunnan Province, China.</title>
        <authorList>
            <person name="Yang J."/>
            <person name="Wariss H.M."/>
            <person name="Tao L."/>
            <person name="Zhang R."/>
            <person name="Yun Q."/>
            <person name="Hollingsworth P."/>
            <person name="Dao Z."/>
            <person name="Luo G."/>
            <person name="Guo H."/>
            <person name="Ma Y."/>
            <person name="Sun W."/>
        </authorList>
    </citation>
    <scope>NUCLEOTIDE SEQUENCE [LARGE SCALE GENOMIC DNA]</scope>
    <source>
        <strain evidence="10">cv. Malutang</strain>
    </source>
</reference>
<feature type="region of interest" description="Disordered" evidence="7">
    <location>
        <begin position="849"/>
        <end position="924"/>
    </location>
</feature>
<comment type="similarity">
    <text evidence="1">Belongs to the peptidase C48 family.</text>
</comment>
<gene>
    <name evidence="9" type="ORF">EZV62_019272</name>
</gene>
<dbReference type="Gene3D" id="1.10.418.20">
    <property type="match status" value="1"/>
</dbReference>
<organism evidence="9 10">
    <name type="scientific">Acer yangbiense</name>
    <dbReference type="NCBI Taxonomy" id="1000413"/>
    <lineage>
        <taxon>Eukaryota</taxon>
        <taxon>Viridiplantae</taxon>
        <taxon>Streptophyta</taxon>
        <taxon>Embryophyta</taxon>
        <taxon>Tracheophyta</taxon>
        <taxon>Spermatophyta</taxon>
        <taxon>Magnoliopsida</taxon>
        <taxon>eudicotyledons</taxon>
        <taxon>Gunneridae</taxon>
        <taxon>Pentapetalae</taxon>
        <taxon>rosids</taxon>
        <taxon>malvids</taxon>
        <taxon>Sapindales</taxon>
        <taxon>Sapindaceae</taxon>
        <taxon>Hippocastanoideae</taxon>
        <taxon>Acereae</taxon>
        <taxon>Acer</taxon>
    </lineage>
</organism>
<dbReference type="Gene3D" id="3.30.310.130">
    <property type="entry name" value="Ubiquitin-related"/>
    <property type="match status" value="1"/>
</dbReference>
<dbReference type="AlphaFoldDB" id="A0A5C7HCV5"/>
<evidence type="ECO:0000256" key="6">
    <source>
        <dbReference type="ARBA" id="ARBA00057729"/>
    </source>
</evidence>
<dbReference type="InterPro" id="IPR057375">
    <property type="entry name" value="ULP2A/B_PH"/>
</dbReference>
<keyword evidence="2" id="KW-0645">Protease</keyword>
<dbReference type="OrthoDB" id="442460at2759"/>
<feature type="compositionally biased region" description="Polar residues" evidence="7">
    <location>
        <begin position="909"/>
        <end position="922"/>
    </location>
</feature>
<name>A0A5C7HCV5_9ROSI</name>
<evidence type="ECO:0000256" key="5">
    <source>
        <dbReference type="ARBA" id="ARBA00022807"/>
    </source>
</evidence>
<dbReference type="InterPro" id="IPR038765">
    <property type="entry name" value="Papain-like_cys_pep_sf"/>
</dbReference>
<dbReference type="Pfam" id="PF02902">
    <property type="entry name" value="Peptidase_C48"/>
    <property type="match status" value="1"/>
</dbReference>
<feature type="domain" description="Ubiquitin-like protease family profile" evidence="8">
    <location>
        <begin position="441"/>
        <end position="628"/>
    </location>
</feature>
<dbReference type="PROSITE" id="PS50600">
    <property type="entry name" value="ULP_PROTEASE"/>
    <property type="match status" value="1"/>
</dbReference>
<feature type="compositionally biased region" description="Polar residues" evidence="7">
    <location>
        <begin position="938"/>
        <end position="950"/>
    </location>
</feature>